<protein>
    <recommendedName>
        <fullName evidence="4">MAT1-2-5</fullName>
    </recommendedName>
</protein>
<feature type="chain" id="PRO_5047168719" description="MAT1-2-5" evidence="1">
    <location>
        <begin position="19"/>
        <end position="335"/>
    </location>
</feature>
<organism evidence="2 3">
    <name type="scientific">Neofusicoccum ribis</name>
    <dbReference type="NCBI Taxonomy" id="45134"/>
    <lineage>
        <taxon>Eukaryota</taxon>
        <taxon>Fungi</taxon>
        <taxon>Dikarya</taxon>
        <taxon>Ascomycota</taxon>
        <taxon>Pezizomycotina</taxon>
        <taxon>Dothideomycetes</taxon>
        <taxon>Dothideomycetes incertae sedis</taxon>
        <taxon>Botryosphaeriales</taxon>
        <taxon>Botryosphaeriaceae</taxon>
        <taxon>Neofusicoccum</taxon>
    </lineage>
</organism>
<feature type="signal peptide" evidence="1">
    <location>
        <begin position="1"/>
        <end position="18"/>
    </location>
</feature>
<gene>
    <name evidence="2" type="ORF">SLS56_002296</name>
</gene>
<proteinExistence type="predicted"/>
<comment type="caution">
    <text evidence="2">The sequence shown here is derived from an EMBL/GenBank/DDBJ whole genome shotgun (WGS) entry which is preliminary data.</text>
</comment>
<name>A0ABR3T517_9PEZI</name>
<dbReference type="EMBL" id="JAJVDC020000015">
    <property type="protein sequence ID" value="KAL1634602.1"/>
    <property type="molecule type" value="Genomic_DNA"/>
</dbReference>
<dbReference type="Proteomes" id="UP001521116">
    <property type="component" value="Unassembled WGS sequence"/>
</dbReference>
<keyword evidence="1" id="KW-0732">Signal</keyword>
<evidence type="ECO:0000313" key="2">
    <source>
        <dbReference type="EMBL" id="KAL1634602.1"/>
    </source>
</evidence>
<evidence type="ECO:0008006" key="4">
    <source>
        <dbReference type="Google" id="ProtNLM"/>
    </source>
</evidence>
<sequence length="335" mass="38120">MGHRSVYISLLLPLATFSSPNFVLYTSTDNLTEAVMSEGNMEATPQFTLSGLQSDLRHHVLSDKNQQALFNTLDGAVAKIDKSGVLRSEATITQATTAWDLVPMDRSFDYVNKKAVPRKRELTWMKDVLNVERKLADHMSASINNDATVDFLEAIGIPKNGTAEERFRSKALIRVAMRQLLTESTDADLRIAGTVRALEVPRANWTWPSWSAIREERLDAALQAKADARHCPRRELSLIDEIASLEVGIELSAEEDAVVDAIVSMRASEWFGQKQSRLHVAFIALNLPRQYNHHYYEYRIEKMLDRKMCRKRPKPDYYPFKPEHVAENNWGLSKM</sequence>
<reference evidence="2 3" key="1">
    <citation type="submission" date="2024-02" db="EMBL/GenBank/DDBJ databases">
        <title>De novo assembly and annotation of 12 fungi associated with fruit tree decline syndrome in Ontario, Canada.</title>
        <authorList>
            <person name="Sulman M."/>
            <person name="Ellouze W."/>
            <person name="Ilyukhin E."/>
        </authorList>
    </citation>
    <scope>NUCLEOTIDE SEQUENCE [LARGE SCALE GENOMIC DNA]</scope>
    <source>
        <strain evidence="2 3">M1-105</strain>
    </source>
</reference>
<keyword evidence="3" id="KW-1185">Reference proteome</keyword>
<accession>A0ABR3T517</accession>
<evidence type="ECO:0000313" key="3">
    <source>
        <dbReference type="Proteomes" id="UP001521116"/>
    </source>
</evidence>
<evidence type="ECO:0000256" key="1">
    <source>
        <dbReference type="SAM" id="SignalP"/>
    </source>
</evidence>